<feature type="transmembrane region" description="Helical" evidence="9">
    <location>
        <begin position="129"/>
        <end position="149"/>
    </location>
</feature>
<evidence type="ECO:0000256" key="4">
    <source>
        <dbReference type="ARBA" id="ARBA00022502"/>
    </source>
</evidence>
<evidence type="ECO:0000256" key="1">
    <source>
        <dbReference type="ARBA" id="ARBA00004477"/>
    </source>
</evidence>
<feature type="transmembrane region" description="Helical" evidence="9">
    <location>
        <begin position="48"/>
        <end position="76"/>
    </location>
</feature>
<keyword evidence="4" id="KW-0337">GPI-anchor biosynthesis</keyword>
<evidence type="ECO:0000256" key="9">
    <source>
        <dbReference type="SAM" id="Phobius"/>
    </source>
</evidence>
<dbReference type="PANTHER" id="PTHR13121">
    <property type="entry name" value="GPI TRANSAMIDASE COMPONENT PIG-U"/>
    <property type="match status" value="1"/>
</dbReference>
<dbReference type="OrthoDB" id="549017at2759"/>
<accession>A0A0A1TY13</accession>
<comment type="similarity">
    <text evidence="3">Belongs to the PIGU family.</text>
</comment>
<evidence type="ECO:0000256" key="8">
    <source>
        <dbReference type="ARBA" id="ARBA00023136"/>
    </source>
</evidence>
<dbReference type="Proteomes" id="UP000014680">
    <property type="component" value="Unassembled WGS sequence"/>
</dbReference>
<dbReference type="Pfam" id="PF06728">
    <property type="entry name" value="PIG-U"/>
    <property type="match status" value="1"/>
</dbReference>
<dbReference type="OMA" id="FPRMITH"/>
<protein>
    <submittedName>
        <fullName evidence="10">GPI transamidase component PIG-U, putative</fullName>
    </submittedName>
</protein>
<feature type="transmembrane region" description="Helical" evidence="9">
    <location>
        <begin position="199"/>
        <end position="220"/>
    </location>
</feature>
<dbReference type="GO" id="GO:0006506">
    <property type="term" value="P:GPI anchor biosynthetic process"/>
    <property type="evidence" value="ECO:0007669"/>
    <property type="project" value="UniProtKB-KW"/>
</dbReference>
<comment type="subcellular location">
    <subcellularLocation>
        <location evidence="1">Endoplasmic reticulum membrane</location>
        <topology evidence="1">Multi-pass membrane protein</topology>
    </subcellularLocation>
</comment>
<feature type="transmembrane region" description="Helical" evidence="9">
    <location>
        <begin position="227"/>
        <end position="246"/>
    </location>
</feature>
<dbReference type="GeneID" id="14885410"/>
<gene>
    <name evidence="10" type="ORF">EIN_030730</name>
</gene>
<sequence>MEIPFIFHFLFAVCIRLALFYVVPMYAIPNRVEFNTSPYSLLDKPDDSLLSILFTFIPFDTIPLVTLLLSTLPALILSSLSKTSACVFLYNPFSIIASLAVSSQSLVQTLMAFLFVLPKNKVTQHIFSPLLPILIAIYPQAFPLLLPLLTSLSPTVLLGLPVVFLSYSNFGFPTHFFVTDLTPNIGLYWYLFTNMFQEYSLLYTVVLPLIPLFVSLIMYPHMKDHKFYYTYVVAILIAVCNPYISLQDVLIPMALFNITWSNLCVYFWKLKVVAFVFPVMVLLFSIFNDFYKYSYFNSNMIYAMNLGIGFTLFSTCEETVNGCLHNDFLVANKRTDHAIDTIY</sequence>
<feature type="transmembrane region" description="Helical" evidence="9">
    <location>
        <begin position="266"/>
        <end position="287"/>
    </location>
</feature>
<evidence type="ECO:0000313" key="11">
    <source>
        <dbReference type="Proteomes" id="UP000014680"/>
    </source>
</evidence>
<dbReference type="EMBL" id="KB206969">
    <property type="protein sequence ID" value="ELP86402.1"/>
    <property type="molecule type" value="Genomic_DNA"/>
</dbReference>
<dbReference type="KEGG" id="eiv:EIN_030730"/>
<dbReference type="AlphaFoldDB" id="A0A0A1TY13"/>
<dbReference type="PANTHER" id="PTHR13121:SF0">
    <property type="entry name" value="PHOSPHATIDYLINOSITOL GLYCAN ANCHOR BIOSYNTHESIS CLASS U PROTEIN"/>
    <property type="match status" value="1"/>
</dbReference>
<dbReference type="InterPro" id="IPR009600">
    <property type="entry name" value="PIG-U"/>
</dbReference>
<organism evidence="10 11">
    <name type="scientific">Entamoeba invadens IP1</name>
    <dbReference type="NCBI Taxonomy" id="370355"/>
    <lineage>
        <taxon>Eukaryota</taxon>
        <taxon>Amoebozoa</taxon>
        <taxon>Evosea</taxon>
        <taxon>Archamoebae</taxon>
        <taxon>Mastigamoebida</taxon>
        <taxon>Entamoebidae</taxon>
        <taxon>Entamoeba</taxon>
    </lineage>
</organism>
<evidence type="ECO:0000256" key="5">
    <source>
        <dbReference type="ARBA" id="ARBA00022692"/>
    </source>
</evidence>
<evidence type="ECO:0000256" key="3">
    <source>
        <dbReference type="ARBA" id="ARBA00010026"/>
    </source>
</evidence>
<keyword evidence="5 9" id="KW-0812">Transmembrane</keyword>
<evidence type="ECO:0000256" key="6">
    <source>
        <dbReference type="ARBA" id="ARBA00022824"/>
    </source>
</evidence>
<dbReference type="RefSeq" id="XP_004185748.1">
    <property type="nucleotide sequence ID" value="XM_004185700.1"/>
</dbReference>
<dbReference type="VEuPathDB" id="AmoebaDB:EIN_030730"/>
<evidence type="ECO:0000256" key="7">
    <source>
        <dbReference type="ARBA" id="ARBA00022989"/>
    </source>
</evidence>
<keyword evidence="7 9" id="KW-1133">Transmembrane helix</keyword>
<feature type="transmembrane region" description="Helical" evidence="9">
    <location>
        <begin position="156"/>
        <end position="179"/>
    </location>
</feature>
<feature type="transmembrane region" description="Helical" evidence="9">
    <location>
        <begin position="7"/>
        <end position="28"/>
    </location>
</feature>
<dbReference type="GO" id="GO:0042765">
    <property type="term" value="C:GPI-anchor transamidase complex"/>
    <property type="evidence" value="ECO:0007669"/>
    <property type="project" value="InterPro"/>
</dbReference>
<comment type="pathway">
    <text evidence="2">Glycolipid biosynthesis; glycosylphosphatidylinositol-anchor biosynthesis.</text>
</comment>
<feature type="transmembrane region" description="Helical" evidence="9">
    <location>
        <begin position="88"/>
        <end position="117"/>
    </location>
</feature>
<reference evidence="10 11" key="1">
    <citation type="submission" date="2012-10" db="EMBL/GenBank/DDBJ databases">
        <authorList>
            <person name="Zafar N."/>
            <person name="Inman J."/>
            <person name="Hall N."/>
            <person name="Lorenzi H."/>
            <person name="Caler E."/>
        </authorList>
    </citation>
    <scope>NUCLEOTIDE SEQUENCE [LARGE SCALE GENOMIC DNA]</scope>
    <source>
        <strain evidence="10 11">IP1</strain>
    </source>
</reference>
<keyword evidence="11" id="KW-1185">Reference proteome</keyword>
<keyword evidence="8 9" id="KW-0472">Membrane</keyword>
<dbReference type="GO" id="GO:0016255">
    <property type="term" value="P:attachment of GPI anchor to protein"/>
    <property type="evidence" value="ECO:0007669"/>
    <property type="project" value="InterPro"/>
</dbReference>
<evidence type="ECO:0000256" key="2">
    <source>
        <dbReference type="ARBA" id="ARBA00004687"/>
    </source>
</evidence>
<keyword evidence="6" id="KW-0256">Endoplasmic reticulum</keyword>
<name>A0A0A1TY13_ENTIV</name>
<evidence type="ECO:0000313" key="10">
    <source>
        <dbReference type="EMBL" id="ELP86402.1"/>
    </source>
</evidence>
<proteinExistence type="inferred from homology"/>